<comment type="caution">
    <text evidence="3">The sequence shown here is derived from an EMBL/GenBank/DDBJ whole genome shotgun (WGS) entry which is preliminary data.</text>
</comment>
<evidence type="ECO:0000313" key="3">
    <source>
        <dbReference type="EMBL" id="MYC93454.1"/>
    </source>
</evidence>
<name>A0A6B1D1K2_9CHLR</name>
<organism evidence="3">
    <name type="scientific">Caldilineaceae bacterium SB0661_bin_32</name>
    <dbReference type="NCBI Taxonomy" id="2605255"/>
    <lineage>
        <taxon>Bacteria</taxon>
        <taxon>Bacillati</taxon>
        <taxon>Chloroflexota</taxon>
        <taxon>Caldilineae</taxon>
        <taxon>Caldilineales</taxon>
        <taxon>Caldilineaceae</taxon>
    </lineage>
</organism>
<dbReference type="InterPro" id="IPR000683">
    <property type="entry name" value="Gfo/Idh/MocA-like_OxRdtase_N"/>
</dbReference>
<dbReference type="PANTHER" id="PTHR43377:SF8">
    <property type="entry name" value="BLR3664 PROTEIN"/>
    <property type="match status" value="1"/>
</dbReference>
<dbReference type="InterPro" id="IPR051450">
    <property type="entry name" value="Gfo/Idh/MocA_Oxidoreductases"/>
</dbReference>
<dbReference type="Pfam" id="PF01408">
    <property type="entry name" value="GFO_IDH_MocA"/>
    <property type="match status" value="1"/>
</dbReference>
<dbReference type="InterPro" id="IPR036291">
    <property type="entry name" value="NAD(P)-bd_dom_sf"/>
</dbReference>
<dbReference type="GO" id="GO:0000166">
    <property type="term" value="F:nucleotide binding"/>
    <property type="evidence" value="ECO:0007669"/>
    <property type="project" value="InterPro"/>
</dbReference>
<feature type="domain" description="GFO/IDH/MocA-like oxidoreductase" evidence="2">
    <location>
        <begin position="116"/>
        <end position="251"/>
    </location>
</feature>
<protein>
    <submittedName>
        <fullName evidence="3">Gfo/Idh/MocA family oxidoreductase</fullName>
    </submittedName>
</protein>
<dbReference type="InterPro" id="IPR055170">
    <property type="entry name" value="GFO_IDH_MocA-like_dom"/>
</dbReference>
<sequence>MGRRHIEYVNASGECQLVGICDPDSAVAGLAAKVDAPFFLDAFEALDFAAPDGAIIAAPTNLHEELALACIRRGIVPLVEKPVTAVLDEGRRLVDEAAAAGVPVLVGHHRRYHPRVRRLWKLVKGGAIGSLIGVSLLWAVKKPDAYYDVEWRTRAGGGPVLTNLIHEIDTLRYVCGEITSVYAATSSATRGFEVEDSAAITLNFAGGVVGSIFLSDAAPSPWSYELTMFENPSYAHVAGDCAFFFGTEGSIAFPRLELWRYPSADNAGWEHPLDQEQHEPDDADPLAAQLAHFCRVIRREEPPLVSGDEGLRTLAATQAVLTSGSEGIPVELRPD</sequence>
<accession>A0A6B1D1K2</accession>
<feature type="domain" description="Gfo/Idh/MocA-like oxidoreductase N-terminal" evidence="1">
    <location>
        <begin position="1"/>
        <end position="108"/>
    </location>
</feature>
<dbReference type="SUPFAM" id="SSF55347">
    <property type="entry name" value="Glyceraldehyde-3-phosphate dehydrogenase-like, C-terminal domain"/>
    <property type="match status" value="1"/>
</dbReference>
<dbReference type="Gene3D" id="3.30.360.10">
    <property type="entry name" value="Dihydrodipicolinate Reductase, domain 2"/>
    <property type="match status" value="1"/>
</dbReference>
<proteinExistence type="predicted"/>
<dbReference type="PANTHER" id="PTHR43377">
    <property type="entry name" value="BILIVERDIN REDUCTASE A"/>
    <property type="match status" value="1"/>
</dbReference>
<dbReference type="SUPFAM" id="SSF51735">
    <property type="entry name" value="NAD(P)-binding Rossmann-fold domains"/>
    <property type="match status" value="1"/>
</dbReference>
<gene>
    <name evidence="3" type="ORF">F4X14_00655</name>
</gene>
<dbReference type="EMBL" id="VXMH01000006">
    <property type="protein sequence ID" value="MYC93454.1"/>
    <property type="molecule type" value="Genomic_DNA"/>
</dbReference>
<dbReference type="Gene3D" id="3.40.50.720">
    <property type="entry name" value="NAD(P)-binding Rossmann-like Domain"/>
    <property type="match status" value="1"/>
</dbReference>
<evidence type="ECO:0000259" key="2">
    <source>
        <dbReference type="Pfam" id="PF22725"/>
    </source>
</evidence>
<reference evidence="3" key="1">
    <citation type="submission" date="2019-09" db="EMBL/GenBank/DDBJ databases">
        <title>Characterisation of the sponge microbiome using genome-centric metagenomics.</title>
        <authorList>
            <person name="Engelberts J.P."/>
            <person name="Robbins S.J."/>
            <person name="De Goeij J.M."/>
            <person name="Aranda M."/>
            <person name="Bell S.C."/>
            <person name="Webster N.S."/>
        </authorList>
    </citation>
    <scope>NUCLEOTIDE SEQUENCE</scope>
    <source>
        <strain evidence="3">SB0661_bin_32</strain>
    </source>
</reference>
<dbReference type="Pfam" id="PF22725">
    <property type="entry name" value="GFO_IDH_MocA_C3"/>
    <property type="match status" value="1"/>
</dbReference>
<evidence type="ECO:0000259" key="1">
    <source>
        <dbReference type="Pfam" id="PF01408"/>
    </source>
</evidence>
<dbReference type="AlphaFoldDB" id="A0A6B1D1K2"/>